<dbReference type="Gene3D" id="3.40.430.10">
    <property type="entry name" value="Dihydrofolate Reductase, subunit A"/>
    <property type="match status" value="1"/>
</dbReference>
<dbReference type="InterPro" id="IPR002734">
    <property type="entry name" value="RibDG_C"/>
</dbReference>
<dbReference type="GO" id="GO:0009231">
    <property type="term" value="P:riboflavin biosynthetic process"/>
    <property type="evidence" value="ECO:0007669"/>
    <property type="project" value="InterPro"/>
</dbReference>
<reference evidence="2 3" key="1">
    <citation type="submission" date="2019-01" db="EMBL/GenBank/DDBJ databases">
        <title>Agromyces.</title>
        <authorList>
            <person name="Li J."/>
        </authorList>
    </citation>
    <scope>NUCLEOTIDE SEQUENCE [LARGE SCALE GENOMIC DNA]</scope>
    <source>
        <strain evidence="2 3">DSM 15934</strain>
    </source>
</reference>
<evidence type="ECO:0000259" key="1">
    <source>
        <dbReference type="Pfam" id="PF01872"/>
    </source>
</evidence>
<dbReference type="InterPro" id="IPR050765">
    <property type="entry name" value="Riboflavin_Biosynth_HTPR"/>
</dbReference>
<dbReference type="GO" id="GO:0008703">
    <property type="term" value="F:5-amino-6-(5-phosphoribosylamino)uracil reductase activity"/>
    <property type="evidence" value="ECO:0007669"/>
    <property type="project" value="InterPro"/>
</dbReference>
<dbReference type="SUPFAM" id="SSF53597">
    <property type="entry name" value="Dihydrofolate reductase-like"/>
    <property type="match status" value="1"/>
</dbReference>
<dbReference type="Pfam" id="PF01872">
    <property type="entry name" value="RibD_C"/>
    <property type="match status" value="1"/>
</dbReference>
<evidence type="ECO:0000313" key="3">
    <source>
        <dbReference type="Proteomes" id="UP000293865"/>
    </source>
</evidence>
<accession>A0A4Q2L3Y7</accession>
<name>A0A4Q2L3Y7_9MICO</name>
<dbReference type="PANTHER" id="PTHR38011">
    <property type="entry name" value="DIHYDROFOLATE REDUCTASE FAMILY PROTEIN (AFU_ORTHOLOGUE AFUA_8G06820)"/>
    <property type="match status" value="1"/>
</dbReference>
<dbReference type="PANTHER" id="PTHR38011:SF2">
    <property type="entry name" value="BIFUNCTIONAL DEAMINASE-REDUCTASE DOMAIN PROTEIN"/>
    <property type="match status" value="1"/>
</dbReference>
<evidence type="ECO:0000313" key="2">
    <source>
        <dbReference type="EMBL" id="RXZ72894.1"/>
    </source>
</evidence>
<dbReference type="OrthoDB" id="7342392at2"/>
<dbReference type="RefSeq" id="WP_129519081.1">
    <property type="nucleotide sequence ID" value="NZ_SDPN01000002.1"/>
</dbReference>
<keyword evidence="3" id="KW-1185">Reference proteome</keyword>
<comment type="caution">
    <text evidence="2">The sequence shown here is derived from an EMBL/GenBank/DDBJ whole genome shotgun (WGS) entry which is preliminary data.</text>
</comment>
<feature type="domain" description="Bacterial bifunctional deaminase-reductase C-terminal" evidence="1">
    <location>
        <begin position="5"/>
        <end position="185"/>
    </location>
</feature>
<protein>
    <submittedName>
        <fullName evidence="2">Deaminase</fullName>
    </submittedName>
</protein>
<sequence length="192" mass="20299">MATFTVFESVTLDGVMQAPGRPDEDTRGGFTHGGWALPYQDEVAMRFAGEGMSKGGAMLFGHRTYDDLLGFWTSTPDPNPFTDVLVGSPKYVASRDGGTELGYPNSTVLAGDAAETVAALKRELDGAVTVLGSGELARTLFAAGLVDELVLLVHPLVLGTGTTLFGDAHVDLELRRSMTTTTGVIIAQYAVR</sequence>
<dbReference type="Proteomes" id="UP000293865">
    <property type="component" value="Unassembled WGS sequence"/>
</dbReference>
<dbReference type="InterPro" id="IPR024072">
    <property type="entry name" value="DHFR-like_dom_sf"/>
</dbReference>
<proteinExistence type="predicted"/>
<dbReference type="AlphaFoldDB" id="A0A4Q2L3Y7"/>
<gene>
    <name evidence="2" type="ORF">ESP51_01300</name>
</gene>
<dbReference type="EMBL" id="SDPN01000002">
    <property type="protein sequence ID" value="RXZ72894.1"/>
    <property type="molecule type" value="Genomic_DNA"/>
</dbReference>
<organism evidence="2 3">
    <name type="scientific">Agromyces albus</name>
    <dbReference type="NCBI Taxonomy" id="205332"/>
    <lineage>
        <taxon>Bacteria</taxon>
        <taxon>Bacillati</taxon>
        <taxon>Actinomycetota</taxon>
        <taxon>Actinomycetes</taxon>
        <taxon>Micrococcales</taxon>
        <taxon>Microbacteriaceae</taxon>
        <taxon>Agromyces</taxon>
    </lineage>
</organism>